<sequence length="318" mass="34510">MKVEHTTHRHSSIANPVTRSSNRIRAKKQTKGKKQVDSNGKKQSSTGYEPATSQGSLSSSFTSAVPSTENNFSSFTSYNSDETMELPSLASTNLLNNGSHYSAEQLGSALAKPGVPHSYPLNNPAGVDTSQLTAGQVASDVYGEKILIDSTLGKKLSNEVALRPVRQRRSDMVLNMERRSNVEAFLAHLTGVQVERSCKNCSKGHGPWSECIIYDGQMCGSCTNCWFNASGSRCTFHENNQNSIYKPAPLYNPHSAGMPSQQIQYPLMHPQAVPQAVPHMSLPFSVQSEAAATHYPPPPKLSQLTQSILQTLGIGSDE</sequence>
<feature type="region of interest" description="Disordered" evidence="1">
    <location>
        <begin position="1"/>
        <end position="64"/>
    </location>
</feature>
<organism evidence="2 3">
    <name type="scientific">Fusarium beomiforme</name>
    <dbReference type="NCBI Taxonomy" id="44412"/>
    <lineage>
        <taxon>Eukaryota</taxon>
        <taxon>Fungi</taxon>
        <taxon>Dikarya</taxon>
        <taxon>Ascomycota</taxon>
        <taxon>Pezizomycotina</taxon>
        <taxon>Sordariomycetes</taxon>
        <taxon>Hypocreomycetidae</taxon>
        <taxon>Hypocreales</taxon>
        <taxon>Nectriaceae</taxon>
        <taxon>Fusarium</taxon>
        <taxon>Fusarium burgessii species complex</taxon>
    </lineage>
</organism>
<dbReference type="EMBL" id="PVQB02001047">
    <property type="protein sequence ID" value="KAF4332538.1"/>
    <property type="molecule type" value="Genomic_DNA"/>
</dbReference>
<evidence type="ECO:0000256" key="1">
    <source>
        <dbReference type="SAM" id="MobiDB-lite"/>
    </source>
</evidence>
<dbReference type="OrthoDB" id="4174112at2759"/>
<proteinExistence type="predicted"/>
<accession>A0A9P5A5W0</accession>
<keyword evidence="3" id="KW-1185">Reference proteome</keyword>
<dbReference type="InterPro" id="IPR022190">
    <property type="entry name" value="DUF3716"/>
</dbReference>
<reference evidence="2" key="1">
    <citation type="journal article" date="2017" name="Mycologia">
        <title>Fusarium algeriense, sp. nov., a novel toxigenic crown rot pathogen of durum wheat from Algeria is nested in the Fusarium burgessii species complex.</title>
        <authorList>
            <person name="Laraba I."/>
            <person name="Keddad A."/>
            <person name="Boureghda H."/>
            <person name="Abdallah N."/>
            <person name="Vaughan M.M."/>
            <person name="Proctor R.H."/>
            <person name="Busman M."/>
            <person name="O'Donnell K."/>
        </authorList>
    </citation>
    <scope>NUCLEOTIDE SEQUENCE</scope>
    <source>
        <strain evidence="2">NRRL 25174</strain>
    </source>
</reference>
<comment type="caution">
    <text evidence="2">The sequence shown here is derived from an EMBL/GenBank/DDBJ whole genome shotgun (WGS) entry which is preliminary data.</text>
</comment>
<name>A0A9P5A5W0_9HYPO</name>
<reference evidence="2" key="2">
    <citation type="submission" date="2020-02" db="EMBL/GenBank/DDBJ databases">
        <title>Identification and distribution of gene clusters putatively required for synthesis of sphingolipid metabolism inhibitors in phylogenetically diverse species of the filamentous fungus Fusarium.</title>
        <authorList>
            <person name="Kim H.-S."/>
            <person name="Busman M."/>
            <person name="Brown D.W."/>
            <person name="Divon H."/>
            <person name="Uhlig S."/>
            <person name="Proctor R.H."/>
        </authorList>
    </citation>
    <scope>NUCLEOTIDE SEQUENCE</scope>
    <source>
        <strain evidence="2">NRRL 25174</strain>
    </source>
</reference>
<protein>
    <submittedName>
        <fullName evidence="2">Uncharacterized protein</fullName>
    </submittedName>
</protein>
<evidence type="ECO:0000313" key="3">
    <source>
        <dbReference type="Proteomes" id="UP000730481"/>
    </source>
</evidence>
<gene>
    <name evidence="2" type="ORF">FBEOM_13669</name>
</gene>
<feature type="compositionally biased region" description="Basic residues" evidence="1">
    <location>
        <begin position="22"/>
        <end position="33"/>
    </location>
</feature>
<dbReference type="Proteomes" id="UP000730481">
    <property type="component" value="Unassembled WGS sequence"/>
</dbReference>
<evidence type="ECO:0000313" key="2">
    <source>
        <dbReference type="EMBL" id="KAF4332538.1"/>
    </source>
</evidence>
<feature type="compositionally biased region" description="Low complexity" evidence="1">
    <location>
        <begin position="53"/>
        <end position="63"/>
    </location>
</feature>
<dbReference type="Pfam" id="PF12511">
    <property type="entry name" value="DUF3716"/>
    <property type="match status" value="1"/>
</dbReference>
<dbReference type="AlphaFoldDB" id="A0A9P5A5W0"/>
<feature type="compositionally biased region" description="Polar residues" evidence="1">
    <location>
        <begin position="12"/>
        <end position="21"/>
    </location>
</feature>